<dbReference type="InterPro" id="IPR032675">
    <property type="entry name" value="LRR_dom_sf"/>
</dbReference>
<keyword evidence="2" id="KW-1133">Transmembrane helix</keyword>
<dbReference type="EMBL" id="JAMXLR010000020">
    <property type="protein sequence ID" value="MCO6043137.1"/>
    <property type="molecule type" value="Genomic_DNA"/>
</dbReference>
<protein>
    <submittedName>
        <fullName evidence="3">Uncharacterized protein</fullName>
    </submittedName>
</protein>
<evidence type="ECO:0000256" key="2">
    <source>
        <dbReference type="SAM" id="Phobius"/>
    </source>
</evidence>
<feature type="compositionally biased region" description="Basic and acidic residues" evidence="1">
    <location>
        <begin position="404"/>
        <end position="423"/>
    </location>
</feature>
<proteinExistence type="predicted"/>
<keyword evidence="2" id="KW-0812">Transmembrane</keyword>
<feature type="transmembrane region" description="Helical" evidence="2">
    <location>
        <begin position="172"/>
        <end position="191"/>
    </location>
</feature>
<organism evidence="3 4">
    <name type="scientific">Aeoliella straminimaris</name>
    <dbReference type="NCBI Taxonomy" id="2954799"/>
    <lineage>
        <taxon>Bacteria</taxon>
        <taxon>Pseudomonadati</taxon>
        <taxon>Planctomycetota</taxon>
        <taxon>Planctomycetia</taxon>
        <taxon>Pirellulales</taxon>
        <taxon>Lacipirellulaceae</taxon>
        <taxon>Aeoliella</taxon>
    </lineage>
</organism>
<feature type="region of interest" description="Disordered" evidence="1">
    <location>
        <begin position="397"/>
        <end position="423"/>
    </location>
</feature>
<feature type="transmembrane region" description="Helical" evidence="2">
    <location>
        <begin position="138"/>
        <end position="160"/>
    </location>
</feature>
<dbReference type="Gene3D" id="3.80.10.10">
    <property type="entry name" value="Ribonuclease Inhibitor"/>
    <property type="match status" value="1"/>
</dbReference>
<feature type="transmembrane region" description="Helical" evidence="2">
    <location>
        <begin position="21"/>
        <end position="39"/>
    </location>
</feature>
<comment type="caution">
    <text evidence="3">The sequence shown here is derived from an EMBL/GenBank/DDBJ whole genome shotgun (WGS) entry which is preliminary data.</text>
</comment>
<reference evidence="3" key="1">
    <citation type="submission" date="2022-06" db="EMBL/GenBank/DDBJ databases">
        <title>Aeoliella straminimaris, a novel planctomycete from sediments.</title>
        <authorList>
            <person name="Vitorino I.R."/>
            <person name="Lage O.M."/>
        </authorList>
    </citation>
    <scope>NUCLEOTIDE SEQUENCE</scope>
    <source>
        <strain evidence="3">ICT_H6.2</strain>
    </source>
</reference>
<evidence type="ECO:0000313" key="3">
    <source>
        <dbReference type="EMBL" id="MCO6043137.1"/>
    </source>
</evidence>
<dbReference type="SUPFAM" id="SSF52047">
    <property type="entry name" value="RNI-like"/>
    <property type="match status" value="1"/>
</dbReference>
<gene>
    <name evidence="3" type="ORF">NG895_04400</name>
</gene>
<dbReference type="RefSeq" id="WP_252851236.1">
    <property type="nucleotide sequence ID" value="NZ_JAMXLR010000020.1"/>
</dbReference>
<sequence length="423" mass="48266">MRTNEVQTVRSFLCRIPRLHPFTWCVVVMVLALLVLIVVPGEEQLPGPWREMTDAQRELCDQLYPTTGLALFGDEEVKALYTHGWPWPCVARGTFDPSIRSWTLSSAWPPKPPSELPNWLQSDNWPCQVDVSIINWRLLLLDVGVALLLLIATTTAVEWWIRRRGGLLKFRLADLIVGLTICGIVLGYIGYHVRLSRIEDRVGRHFGVSRDGGHNSFSWSNTYLGPEWLTRLVGHKSLPALFYHHDFVLVRWDYSWADDVEQLTKLKFVKVLRVSETSPRSAIEQLKTLPRLRELQLGSFSTQDLRAGEAQWAAAGDAVFRPQDLSLLGQLELETLWLRGDGILVEDVEQLLTAAPTLEELTLTDMTATNEEVKTLRERFPEVTINSYWESDEPYRGTLLETSPHTDAEVEQAQRERAERASE</sequence>
<keyword evidence="4" id="KW-1185">Reference proteome</keyword>
<keyword evidence="2" id="KW-0472">Membrane</keyword>
<dbReference type="Proteomes" id="UP001155241">
    <property type="component" value="Unassembled WGS sequence"/>
</dbReference>
<dbReference type="AlphaFoldDB" id="A0A9X2JFB7"/>
<accession>A0A9X2JFB7</accession>
<evidence type="ECO:0000256" key="1">
    <source>
        <dbReference type="SAM" id="MobiDB-lite"/>
    </source>
</evidence>
<evidence type="ECO:0000313" key="4">
    <source>
        <dbReference type="Proteomes" id="UP001155241"/>
    </source>
</evidence>
<name>A0A9X2JFB7_9BACT</name>